<dbReference type="SMART" id="SM00437">
    <property type="entry name" value="TOP1Ac"/>
    <property type="match status" value="1"/>
</dbReference>
<dbReference type="GO" id="GO:0003677">
    <property type="term" value="F:DNA binding"/>
    <property type="evidence" value="ECO:0007669"/>
    <property type="project" value="UniProtKB-KW"/>
</dbReference>
<dbReference type="EC" id="5.6.2.1" evidence="3"/>
<dbReference type="GO" id="GO:0003917">
    <property type="term" value="F:DNA topoisomerase type I (single strand cut, ATP-independent) activity"/>
    <property type="evidence" value="ECO:0007669"/>
    <property type="project" value="UniProtKB-EC"/>
</dbReference>
<dbReference type="GO" id="GO:0043597">
    <property type="term" value="C:cytoplasmic replication fork"/>
    <property type="evidence" value="ECO:0007669"/>
    <property type="project" value="TreeGrafter"/>
</dbReference>
<dbReference type="PROSITE" id="PS00396">
    <property type="entry name" value="TOPO_IA_1"/>
    <property type="match status" value="1"/>
</dbReference>
<dbReference type="InterPro" id="IPR013826">
    <property type="entry name" value="Topo_IA_cen_sub3"/>
</dbReference>
<keyword evidence="4" id="KW-0799">Topoisomerase</keyword>
<dbReference type="Pfam" id="PF01751">
    <property type="entry name" value="Toprim"/>
    <property type="match status" value="1"/>
</dbReference>
<accession>A0A377GP48</accession>
<feature type="domain" description="Toprim" evidence="11">
    <location>
        <begin position="1"/>
        <end position="95"/>
    </location>
</feature>
<dbReference type="InterPro" id="IPR013497">
    <property type="entry name" value="Topo_IA_cen"/>
</dbReference>
<dbReference type="AlphaFoldDB" id="A0A377GP48"/>
<dbReference type="InterPro" id="IPR023405">
    <property type="entry name" value="Topo_IA_core_domain"/>
</dbReference>
<dbReference type="InterPro" id="IPR023406">
    <property type="entry name" value="Topo_IA_AS"/>
</dbReference>
<evidence type="ECO:0000256" key="8">
    <source>
        <dbReference type="ARBA" id="ARBA00031985"/>
    </source>
</evidence>
<dbReference type="GO" id="GO:0006281">
    <property type="term" value="P:DNA repair"/>
    <property type="evidence" value="ECO:0007669"/>
    <property type="project" value="TreeGrafter"/>
</dbReference>
<dbReference type="SUPFAM" id="SSF56712">
    <property type="entry name" value="Prokaryotic type I DNA topoisomerase"/>
    <property type="match status" value="1"/>
</dbReference>
<dbReference type="PANTHER" id="PTHR11390:SF21">
    <property type="entry name" value="DNA TOPOISOMERASE 3-ALPHA"/>
    <property type="match status" value="1"/>
</dbReference>
<reference evidence="13 14" key="1">
    <citation type="submission" date="2018-06" db="EMBL/GenBank/DDBJ databases">
        <authorList>
            <consortium name="Pathogen Informatics"/>
            <person name="Doyle S."/>
        </authorList>
    </citation>
    <scope>NUCLEOTIDE SEQUENCE [LARGE SCALE GENOMIC DNA]</scope>
    <source>
        <strain evidence="13 14">NCTC10723</strain>
    </source>
</reference>
<evidence type="ECO:0000259" key="11">
    <source>
        <dbReference type="PROSITE" id="PS50880"/>
    </source>
</evidence>
<comment type="similarity">
    <text evidence="2">Belongs to the type IA topoisomerase family.</text>
</comment>
<evidence type="ECO:0000313" key="13">
    <source>
        <dbReference type="EMBL" id="STO28728.1"/>
    </source>
</evidence>
<dbReference type="GO" id="GO:0006310">
    <property type="term" value="P:DNA recombination"/>
    <property type="evidence" value="ECO:0007669"/>
    <property type="project" value="TreeGrafter"/>
</dbReference>
<dbReference type="PANTHER" id="PTHR11390">
    <property type="entry name" value="PROKARYOTIC DNA TOPOISOMERASE"/>
    <property type="match status" value="1"/>
</dbReference>
<dbReference type="Gene3D" id="3.40.50.140">
    <property type="match status" value="1"/>
</dbReference>
<dbReference type="Pfam" id="PF01131">
    <property type="entry name" value="Topoisom_bac"/>
    <property type="match status" value="1"/>
</dbReference>
<evidence type="ECO:0000259" key="12">
    <source>
        <dbReference type="PROSITE" id="PS52039"/>
    </source>
</evidence>
<comment type="catalytic activity">
    <reaction evidence="1">
        <text>ATP-independent breakage of single-stranded DNA, followed by passage and rejoining.</text>
        <dbReference type="EC" id="5.6.2.1"/>
    </reaction>
</comment>
<sequence>MGHLLSLKDVDDYLGKKTPWKEVELPFVPSNFEYKIKDDDIIKKQVSIIKNLIEREDVKEIIHCGDSDREGQMIVDSLLAFISNDKTVMRLWLPEQTEDTIRTQLKATKNNFEYINLHNEGIARSYIDWLLGINLSRYLTNKTEHKFDVGRVVIPIVKFIYDREMAIKNFQVENYYQLESLLGDTELVLTVDKKFKENEEKEAIKEAENLNKNQAIIEKIESKEIKKYPSKLFSLSKLQNHLSKTNKMSFAKSEKIIQNLYLNGYITYPRTNTQYLAENEKEKVSKILEVLDMPDELDFLDSKRIFDSSKVESHSALTITTKIPKEEDLTDEEKIVYNTIYNRFISNFTKEETLVNQIKVDLKVGTETFTFKGETITKLGFMKYEPQKIENKLPNFKEGDSYNIEFKPVKKKTTPPKKVTEEELGNFLENPFRNEKMTEDEEYKAIFDGVEIGTVATRTSIIENAKKNEYISQKGSTYSIEPLGEKLVEILDTLKIDLYKNKTVEFSKLLKKIYKGESEVEEVVNKTIDELNKIIGQDIEVEKIKMEDTLEDLGICPMCEKGQIHQKKSKEGKIFYTCSEENCKFFLWEDSKHFNNPIKITKAKLKGLLAGKKQAFKMKNKEGKEYEAYLKIKINGSYVNFELDGFVGNDDSDLGICPMCEKGQIHQKKSKEGKIFYTCSEENCKFFLWEDSKHFNNPIKITKAKLKGLLAGKKQAFKMKNKEGKEYEAYLKIKINGSYVNFELDGFVKKDKE</sequence>
<dbReference type="InterPro" id="IPR013824">
    <property type="entry name" value="Topo_IA_cen_sub1"/>
</dbReference>
<dbReference type="PROSITE" id="PS50880">
    <property type="entry name" value="TOPRIM"/>
    <property type="match status" value="1"/>
</dbReference>
<dbReference type="Gene3D" id="1.10.460.10">
    <property type="entry name" value="Topoisomerase I, domain 2"/>
    <property type="match status" value="1"/>
</dbReference>
<dbReference type="InterPro" id="IPR006171">
    <property type="entry name" value="TOPRIM_dom"/>
</dbReference>
<keyword evidence="6 13" id="KW-0413">Isomerase</keyword>
<evidence type="ECO:0000256" key="4">
    <source>
        <dbReference type="ARBA" id="ARBA00023029"/>
    </source>
</evidence>
<evidence type="ECO:0000256" key="10">
    <source>
        <dbReference type="ARBA" id="ARBA00032877"/>
    </source>
</evidence>
<evidence type="ECO:0000256" key="3">
    <source>
        <dbReference type="ARBA" id="ARBA00012891"/>
    </source>
</evidence>
<keyword evidence="14" id="KW-1185">Reference proteome</keyword>
<evidence type="ECO:0000313" key="14">
    <source>
        <dbReference type="Proteomes" id="UP000255328"/>
    </source>
</evidence>
<dbReference type="InterPro" id="IPR000380">
    <property type="entry name" value="Topo_IA"/>
</dbReference>
<dbReference type="SMART" id="SM00436">
    <property type="entry name" value="TOP1Bc"/>
    <property type="match status" value="1"/>
</dbReference>
<name>A0A377GP48_9FUSO</name>
<evidence type="ECO:0000256" key="1">
    <source>
        <dbReference type="ARBA" id="ARBA00000213"/>
    </source>
</evidence>
<dbReference type="Proteomes" id="UP000255328">
    <property type="component" value="Unassembled WGS sequence"/>
</dbReference>
<gene>
    <name evidence="13" type="primary">topB_2</name>
    <name evidence="13" type="ORF">NCTC10723_00039</name>
</gene>
<dbReference type="PROSITE" id="PS52039">
    <property type="entry name" value="TOPO_IA_2"/>
    <property type="match status" value="1"/>
</dbReference>
<evidence type="ECO:0000256" key="5">
    <source>
        <dbReference type="ARBA" id="ARBA00023125"/>
    </source>
</evidence>
<organism evidence="13 14">
    <name type="scientific">Fusobacterium necrogenes</name>
    <dbReference type="NCBI Taxonomy" id="858"/>
    <lineage>
        <taxon>Bacteria</taxon>
        <taxon>Fusobacteriati</taxon>
        <taxon>Fusobacteriota</taxon>
        <taxon>Fusobacteriia</taxon>
        <taxon>Fusobacteriales</taxon>
        <taxon>Fusobacteriaceae</taxon>
        <taxon>Fusobacterium</taxon>
    </lineage>
</organism>
<keyword evidence="5" id="KW-0238">DNA-binding</keyword>
<dbReference type="InterPro" id="IPR003601">
    <property type="entry name" value="Topo_IA_2"/>
</dbReference>
<dbReference type="EMBL" id="UGGU01000002">
    <property type="protein sequence ID" value="STO28728.1"/>
    <property type="molecule type" value="Genomic_DNA"/>
</dbReference>
<evidence type="ECO:0000256" key="9">
    <source>
        <dbReference type="ARBA" id="ARBA00032235"/>
    </source>
</evidence>
<dbReference type="InterPro" id="IPR013825">
    <property type="entry name" value="Topo_IA_cen_sub2"/>
</dbReference>
<dbReference type="PRINTS" id="PR00417">
    <property type="entry name" value="PRTPISMRASEI"/>
</dbReference>
<dbReference type="Gene3D" id="1.10.290.10">
    <property type="entry name" value="Topoisomerase I, domain 4"/>
    <property type="match status" value="1"/>
</dbReference>
<evidence type="ECO:0000256" key="2">
    <source>
        <dbReference type="ARBA" id="ARBA00009446"/>
    </source>
</evidence>
<dbReference type="InterPro" id="IPR003602">
    <property type="entry name" value="Topo_IA_DNA-bd_dom"/>
</dbReference>
<proteinExistence type="inferred from homology"/>
<dbReference type="GO" id="GO:0006265">
    <property type="term" value="P:DNA topological change"/>
    <property type="evidence" value="ECO:0007669"/>
    <property type="project" value="InterPro"/>
</dbReference>
<evidence type="ECO:0000256" key="7">
    <source>
        <dbReference type="ARBA" id="ARBA00030003"/>
    </source>
</evidence>
<dbReference type="Gene3D" id="2.70.20.10">
    <property type="entry name" value="Topoisomerase I, domain 3"/>
    <property type="match status" value="1"/>
</dbReference>
<protein>
    <recommendedName>
        <fullName evidence="3">DNA topoisomerase</fullName>
        <ecNumber evidence="3">5.6.2.1</ecNumber>
    </recommendedName>
    <alternativeName>
        <fullName evidence="10">Omega-protein</fullName>
    </alternativeName>
    <alternativeName>
        <fullName evidence="9">Relaxing enzyme</fullName>
    </alternativeName>
    <alternativeName>
        <fullName evidence="7">Swivelase</fullName>
    </alternativeName>
    <alternativeName>
        <fullName evidence="8">Untwisting enzyme</fullName>
    </alternativeName>
</protein>
<evidence type="ECO:0000256" key="6">
    <source>
        <dbReference type="ARBA" id="ARBA00023235"/>
    </source>
</evidence>
<feature type="domain" description="Topo IA-type catalytic" evidence="12">
    <location>
        <begin position="114"/>
        <end position="535"/>
    </location>
</feature>